<name>A0A085LV33_9BILA</name>
<dbReference type="AlphaFoldDB" id="A0A085LV33"/>
<evidence type="ECO:0000313" key="1">
    <source>
        <dbReference type="EMBL" id="KFD48829.1"/>
    </source>
</evidence>
<gene>
    <name evidence="1" type="ORF">M513_10313</name>
</gene>
<dbReference type="EMBL" id="KL363283">
    <property type="protein sequence ID" value="KFD48829.1"/>
    <property type="molecule type" value="Genomic_DNA"/>
</dbReference>
<protein>
    <submittedName>
        <fullName evidence="1">Uncharacterized protein</fullName>
    </submittedName>
</protein>
<proteinExistence type="predicted"/>
<accession>A0A085LV33</accession>
<sequence length="644" mass="74233">MITDSLYFSHIRNKKKYQKCKKRCPLCKFSWKITKKCHCLPPAFLDLFDRRALISKQDGSIITCVSMALLVICQELQFQHSFSSCQNSSAFAELRFDECFKGYAGVTSHFLKDCATVVFALLEIGLTSQQWLDWMSNQLHTWSRCISLFKRFKRVSSVNFSTAFHSNVFDMHSFEVSMTDEMYTYILALLLKEDRKLRNDIVGPIVGLGDRVRSVYRKKILSRYSLVTLENGTQFLTSLLYSNPLSSAVIVDTDTGRILLSSTMAQEILWTPPLPFSHCNEKLFKGMGNLLQNYFCVLSKAGIVESFDKLSTAIPWERSSGRQRISCGLRAEVFGHAGQTANQKLVQIEKLDSLIRESDPVSSISIPCLEFGHTFLDICKHAEQHSCLDRSIRSCGYNALMMRQALLYRKWTLAVRMLQNVGHYFAPNRRFAFKRRLAVAQRFAWKLGLHLLTEQYDDAKFNNKVRAFLSHVLRKHWAINKMDAFVDVYLLLNMKSGEHEASRFSVVASAYVSDLVDDDRRSMALISAYETLFSYRNANRSLLNFEGDASQSLVTEVFPNIITMRESMRAHLDLLRSGQLFLETLADMYESSASLSDLFKEYSLSWSCNLVILLTAIERSCEKERRFFLKKFKKIRKRNLIMQY</sequence>
<reference evidence="1 2" key="1">
    <citation type="journal article" date="2014" name="Nat. Genet.">
        <title>Genome and transcriptome of the porcine whipworm Trichuris suis.</title>
        <authorList>
            <person name="Jex A.R."/>
            <person name="Nejsum P."/>
            <person name="Schwarz E.M."/>
            <person name="Hu L."/>
            <person name="Young N.D."/>
            <person name="Hall R.S."/>
            <person name="Korhonen P.K."/>
            <person name="Liao S."/>
            <person name="Thamsborg S."/>
            <person name="Xia J."/>
            <person name="Xu P."/>
            <person name="Wang S."/>
            <person name="Scheerlinck J.P."/>
            <person name="Hofmann A."/>
            <person name="Sternberg P.W."/>
            <person name="Wang J."/>
            <person name="Gasser R.B."/>
        </authorList>
    </citation>
    <scope>NUCLEOTIDE SEQUENCE [LARGE SCALE GENOMIC DNA]</scope>
    <source>
        <strain evidence="1">DCEP-RM93M</strain>
    </source>
</reference>
<dbReference type="Proteomes" id="UP000030764">
    <property type="component" value="Unassembled WGS sequence"/>
</dbReference>
<evidence type="ECO:0000313" key="2">
    <source>
        <dbReference type="Proteomes" id="UP000030764"/>
    </source>
</evidence>
<organism evidence="1 2">
    <name type="scientific">Trichuris suis</name>
    <name type="common">pig whipworm</name>
    <dbReference type="NCBI Taxonomy" id="68888"/>
    <lineage>
        <taxon>Eukaryota</taxon>
        <taxon>Metazoa</taxon>
        <taxon>Ecdysozoa</taxon>
        <taxon>Nematoda</taxon>
        <taxon>Enoplea</taxon>
        <taxon>Dorylaimia</taxon>
        <taxon>Trichinellida</taxon>
        <taxon>Trichuridae</taxon>
        <taxon>Trichuris</taxon>
    </lineage>
</organism>
<keyword evidence="2" id="KW-1185">Reference proteome</keyword>